<accession>A0A7W7Z5R5</accession>
<sequence length="81" mass="9211">MTVAELRALLDESSSRNDEWLGDAAQIADFIWGKPELRTRIYGMVRKNTDAPLIKLNNGPITARKSAIVAWILEKEKRKTK</sequence>
<evidence type="ECO:0000313" key="1">
    <source>
        <dbReference type="EMBL" id="MBB5048518.1"/>
    </source>
</evidence>
<organism evidence="1 2">
    <name type="scientific">Rhodopseudomonas rhenobacensis</name>
    <dbReference type="NCBI Taxonomy" id="87461"/>
    <lineage>
        <taxon>Bacteria</taxon>
        <taxon>Pseudomonadati</taxon>
        <taxon>Pseudomonadota</taxon>
        <taxon>Alphaproteobacteria</taxon>
        <taxon>Hyphomicrobiales</taxon>
        <taxon>Nitrobacteraceae</taxon>
        <taxon>Rhodopseudomonas</taxon>
    </lineage>
</organism>
<dbReference type="AlphaFoldDB" id="A0A7W7Z5R5"/>
<dbReference type="RefSeq" id="WP_184259320.1">
    <property type="nucleotide sequence ID" value="NZ_JACHIH010000022.1"/>
</dbReference>
<reference evidence="1 2" key="1">
    <citation type="submission" date="2020-08" db="EMBL/GenBank/DDBJ databases">
        <title>Genomic Encyclopedia of Type Strains, Phase IV (KMG-IV): sequencing the most valuable type-strain genomes for metagenomic binning, comparative biology and taxonomic classification.</title>
        <authorList>
            <person name="Goeker M."/>
        </authorList>
    </citation>
    <scope>NUCLEOTIDE SEQUENCE [LARGE SCALE GENOMIC DNA]</scope>
    <source>
        <strain evidence="1 2">DSM 12706</strain>
    </source>
</reference>
<dbReference type="Proteomes" id="UP000542353">
    <property type="component" value="Unassembled WGS sequence"/>
</dbReference>
<name>A0A7W7Z5R5_9BRAD</name>
<protein>
    <recommendedName>
        <fullName evidence="3">DNA-binding protein</fullName>
    </recommendedName>
</protein>
<dbReference type="EMBL" id="JACHIH010000022">
    <property type="protein sequence ID" value="MBB5048518.1"/>
    <property type="molecule type" value="Genomic_DNA"/>
</dbReference>
<gene>
    <name evidence="1" type="ORF">HNR60_003285</name>
</gene>
<keyword evidence="2" id="KW-1185">Reference proteome</keyword>
<evidence type="ECO:0000313" key="2">
    <source>
        <dbReference type="Proteomes" id="UP000542353"/>
    </source>
</evidence>
<comment type="caution">
    <text evidence="1">The sequence shown here is derived from an EMBL/GenBank/DDBJ whole genome shotgun (WGS) entry which is preliminary data.</text>
</comment>
<proteinExistence type="predicted"/>
<evidence type="ECO:0008006" key="3">
    <source>
        <dbReference type="Google" id="ProtNLM"/>
    </source>
</evidence>